<feature type="domain" description="Acyl-CoA dehydrogenase/oxidase N-terminal" evidence="9">
    <location>
        <begin position="6"/>
        <end position="118"/>
    </location>
</feature>
<organism evidence="10 11">
    <name type="scientific">Metallosphaera yellowstonensis MK1</name>
    <dbReference type="NCBI Taxonomy" id="671065"/>
    <lineage>
        <taxon>Archaea</taxon>
        <taxon>Thermoproteota</taxon>
        <taxon>Thermoprotei</taxon>
        <taxon>Sulfolobales</taxon>
        <taxon>Sulfolobaceae</taxon>
        <taxon>Metallosphaera</taxon>
    </lineage>
</organism>
<dbReference type="PANTHER" id="PTHR48083:SF2">
    <property type="entry name" value="MEDIUM-CHAIN SPECIFIC ACYL-COA DEHYDROGENASE, MITOCHONDRIAL"/>
    <property type="match status" value="1"/>
</dbReference>
<dbReference type="AlphaFoldDB" id="H2C5U7"/>
<dbReference type="SUPFAM" id="SSF47203">
    <property type="entry name" value="Acyl-CoA dehydrogenase C-terminal domain-like"/>
    <property type="match status" value="1"/>
</dbReference>
<dbReference type="CDD" id="cd00567">
    <property type="entry name" value="ACAD"/>
    <property type="match status" value="1"/>
</dbReference>
<gene>
    <name evidence="10" type="ORF">MetMK1DRAFT_00019200</name>
</gene>
<keyword evidence="4 6" id="KW-0274">FAD</keyword>
<feature type="domain" description="Acyl-CoA dehydrogenase/oxidase C-terminal" evidence="7">
    <location>
        <begin position="232"/>
        <end position="385"/>
    </location>
</feature>
<evidence type="ECO:0000256" key="2">
    <source>
        <dbReference type="ARBA" id="ARBA00009347"/>
    </source>
</evidence>
<dbReference type="Pfam" id="PF02771">
    <property type="entry name" value="Acyl-CoA_dh_N"/>
    <property type="match status" value="1"/>
</dbReference>
<sequence>MDFSFSEEERIFQENLREFLSKELRPMMRRIDSEGIPHEFVKKAASLGIWAMPVSQDVGGQRASFVLSSIAAEEIARADFSMATAVLFLLESGWGYVLDKYGSKELREEVLPRVTSGDWFLGIASTEPTGGSDVSSIKTGAVKRGKEYVMNGQKIYISGVLEAKEWGGGHLTLAKTKQEVGHKGITMFYVPISMEGVEVTKIENMGRSGISSGIIRYNDARVPERYVVGEENRGFYYAMDGFNHARVLVAAACVGAAEAILDIGLEYIKSREVFSKKLKDFQSIAFEAAELRTKLEMARLLTYKAAWMMDTNPGSEEAPMFAAMSKLVAPQTAFEVVKAVMMWMGAYGYTRDALIEMGFRGVVSYLVGAEGAMNVMRLIISKRLLE</sequence>
<dbReference type="InterPro" id="IPR013786">
    <property type="entry name" value="AcylCoA_DH/ox_N"/>
</dbReference>
<reference evidence="10 11" key="1">
    <citation type="submission" date="2012-01" db="EMBL/GenBank/DDBJ databases">
        <title>Improved High-Quality Draft sequence of Metallosphaera yellowstonensis MK1.</title>
        <authorList>
            <consortium name="US DOE Joint Genome Institute"/>
            <person name="Lucas S."/>
            <person name="Han J."/>
            <person name="Cheng J.-F."/>
            <person name="Goodwin L."/>
            <person name="Pitluck S."/>
            <person name="Peters L."/>
            <person name="Teshima H."/>
            <person name="Detter J.C."/>
            <person name="Han C."/>
            <person name="Tapia R."/>
            <person name="Land M."/>
            <person name="Hauser L."/>
            <person name="Kyrpides N."/>
            <person name="Kozubal M."/>
            <person name="Macur R.E."/>
            <person name="Jay Z."/>
            <person name="Inskeep W."/>
            <person name="Woyke T."/>
        </authorList>
    </citation>
    <scope>NUCLEOTIDE SEQUENCE [LARGE SCALE GENOMIC DNA]</scope>
    <source>
        <strain evidence="10 11">MK1</strain>
    </source>
</reference>
<comment type="cofactor">
    <cofactor evidence="1 6">
        <name>FAD</name>
        <dbReference type="ChEBI" id="CHEBI:57692"/>
    </cofactor>
</comment>
<dbReference type="Pfam" id="PF02770">
    <property type="entry name" value="Acyl-CoA_dh_M"/>
    <property type="match status" value="1"/>
</dbReference>
<dbReference type="InterPro" id="IPR050741">
    <property type="entry name" value="Acyl-CoA_dehydrogenase"/>
</dbReference>
<dbReference type="eggNOG" id="arCOG04310">
    <property type="taxonomic scope" value="Archaea"/>
</dbReference>
<dbReference type="HOGENOM" id="CLU_018204_0_2_2"/>
<dbReference type="InterPro" id="IPR006091">
    <property type="entry name" value="Acyl-CoA_Oxase/DH_mid-dom"/>
</dbReference>
<dbReference type="PANTHER" id="PTHR48083">
    <property type="entry name" value="MEDIUM-CHAIN SPECIFIC ACYL-COA DEHYDROGENASE, MITOCHONDRIAL-RELATED"/>
    <property type="match status" value="1"/>
</dbReference>
<evidence type="ECO:0000256" key="6">
    <source>
        <dbReference type="RuleBase" id="RU362125"/>
    </source>
</evidence>
<evidence type="ECO:0000259" key="8">
    <source>
        <dbReference type="Pfam" id="PF02770"/>
    </source>
</evidence>
<evidence type="ECO:0000313" key="11">
    <source>
        <dbReference type="Proteomes" id="UP000003980"/>
    </source>
</evidence>
<dbReference type="InterPro" id="IPR009075">
    <property type="entry name" value="AcylCo_DH/oxidase_C"/>
</dbReference>
<evidence type="ECO:0000259" key="7">
    <source>
        <dbReference type="Pfam" id="PF00441"/>
    </source>
</evidence>
<evidence type="ECO:0000256" key="3">
    <source>
        <dbReference type="ARBA" id="ARBA00022630"/>
    </source>
</evidence>
<dbReference type="InterPro" id="IPR046373">
    <property type="entry name" value="Acyl-CoA_Oxase/DH_mid-dom_sf"/>
</dbReference>
<comment type="similarity">
    <text evidence="2 6">Belongs to the acyl-CoA dehydrogenase family.</text>
</comment>
<protein>
    <submittedName>
        <fullName evidence="10">Acyl-CoA dehydrogenase</fullName>
    </submittedName>
</protein>
<dbReference type="STRING" id="671065.MetMK1DRAFT_00019200"/>
<dbReference type="GO" id="GO:0003995">
    <property type="term" value="F:acyl-CoA dehydrogenase activity"/>
    <property type="evidence" value="ECO:0007669"/>
    <property type="project" value="TreeGrafter"/>
</dbReference>
<dbReference type="OrthoDB" id="275197at2157"/>
<dbReference type="InterPro" id="IPR009100">
    <property type="entry name" value="AcylCoA_DH/oxidase_NM_dom_sf"/>
</dbReference>
<keyword evidence="5 6" id="KW-0560">Oxidoreductase</keyword>
<dbReference type="SUPFAM" id="SSF56645">
    <property type="entry name" value="Acyl-CoA dehydrogenase NM domain-like"/>
    <property type="match status" value="1"/>
</dbReference>
<dbReference type="EMBL" id="JH597768">
    <property type="protein sequence ID" value="EHP69174.1"/>
    <property type="molecule type" value="Genomic_DNA"/>
</dbReference>
<dbReference type="GO" id="GO:0005737">
    <property type="term" value="C:cytoplasm"/>
    <property type="evidence" value="ECO:0007669"/>
    <property type="project" value="TreeGrafter"/>
</dbReference>
<dbReference type="InterPro" id="IPR036250">
    <property type="entry name" value="AcylCo_DH-like_C"/>
</dbReference>
<dbReference type="Proteomes" id="UP000003980">
    <property type="component" value="Unassembled WGS sequence"/>
</dbReference>
<dbReference type="RefSeq" id="WP_009072936.1">
    <property type="nucleotide sequence ID" value="NZ_JH597768.1"/>
</dbReference>
<proteinExistence type="inferred from homology"/>
<keyword evidence="11" id="KW-1185">Reference proteome</keyword>
<evidence type="ECO:0000256" key="1">
    <source>
        <dbReference type="ARBA" id="ARBA00001974"/>
    </source>
</evidence>
<keyword evidence="3 6" id="KW-0285">Flavoprotein</keyword>
<evidence type="ECO:0000256" key="4">
    <source>
        <dbReference type="ARBA" id="ARBA00022827"/>
    </source>
</evidence>
<evidence type="ECO:0000259" key="9">
    <source>
        <dbReference type="Pfam" id="PF02771"/>
    </source>
</evidence>
<dbReference type="GO" id="GO:0050660">
    <property type="term" value="F:flavin adenine dinucleotide binding"/>
    <property type="evidence" value="ECO:0007669"/>
    <property type="project" value="InterPro"/>
</dbReference>
<accession>H2C5U7</accession>
<feature type="domain" description="Acyl-CoA oxidase/dehydrogenase middle" evidence="8">
    <location>
        <begin position="123"/>
        <end position="219"/>
    </location>
</feature>
<evidence type="ECO:0000256" key="5">
    <source>
        <dbReference type="ARBA" id="ARBA00023002"/>
    </source>
</evidence>
<dbReference type="Gene3D" id="1.20.140.10">
    <property type="entry name" value="Butyryl-CoA Dehydrogenase, subunit A, domain 3"/>
    <property type="match status" value="1"/>
</dbReference>
<evidence type="ECO:0000313" key="10">
    <source>
        <dbReference type="EMBL" id="EHP69174.1"/>
    </source>
</evidence>
<dbReference type="Pfam" id="PF00441">
    <property type="entry name" value="Acyl-CoA_dh_1"/>
    <property type="match status" value="1"/>
</dbReference>
<dbReference type="InterPro" id="IPR037069">
    <property type="entry name" value="AcylCoA_DH/ox_N_sf"/>
</dbReference>
<dbReference type="Gene3D" id="1.10.540.10">
    <property type="entry name" value="Acyl-CoA dehydrogenase/oxidase, N-terminal domain"/>
    <property type="match status" value="1"/>
</dbReference>
<dbReference type="Gene3D" id="2.40.110.10">
    <property type="entry name" value="Butyryl-CoA Dehydrogenase, subunit A, domain 2"/>
    <property type="match status" value="1"/>
</dbReference>
<name>H2C5U7_9CREN</name>